<organism evidence="3 4">
    <name type="scientific">Anaerosalibacter massiliensis</name>
    <dbReference type="NCBI Taxonomy" id="1347392"/>
    <lineage>
        <taxon>Bacteria</taxon>
        <taxon>Bacillati</taxon>
        <taxon>Bacillota</taxon>
        <taxon>Tissierellia</taxon>
        <taxon>Tissierellales</taxon>
        <taxon>Sporanaerobacteraceae</taxon>
        <taxon>Anaerosalibacter</taxon>
    </lineage>
</organism>
<dbReference type="SUPFAM" id="SSF51735">
    <property type="entry name" value="NAD(P)-binding Rossmann-fold domains"/>
    <property type="match status" value="1"/>
</dbReference>
<dbReference type="PRINTS" id="PR00081">
    <property type="entry name" value="GDHRDH"/>
</dbReference>
<protein>
    <submittedName>
        <fullName evidence="3">3-hydroxybutyrate dehydrogenase</fullName>
    </submittedName>
</protein>
<dbReference type="InterPro" id="IPR020904">
    <property type="entry name" value="Sc_DH/Rdtase_CS"/>
</dbReference>
<dbReference type="NCBIfam" id="NF009093">
    <property type="entry name" value="PRK12429.1"/>
    <property type="match status" value="1"/>
</dbReference>
<dbReference type="InterPro" id="IPR036291">
    <property type="entry name" value="NAD(P)-bd_dom_sf"/>
</dbReference>
<accession>A0A9X2MIL8</accession>
<dbReference type="AlphaFoldDB" id="A0A9X2MIL8"/>
<keyword evidence="4" id="KW-1185">Reference proteome</keyword>
<dbReference type="InterPro" id="IPR002347">
    <property type="entry name" value="SDR_fam"/>
</dbReference>
<keyword evidence="2" id="KW-0560">Oxidoreductase</keyword>
<dbReference type="PANTHER" id="PTHR42879:SF2">
    <property type="entry name" value="3-OXOACYL-[ACYL-CARRIER-PROTEIN] REDUCTASE FABG"/>
    <property type="match status" value="1"/>
</dbReference>
<proteinExistence type="inferred from homology"/>
<name>A0A9X2MIL8_9FIRM</name>
<dbReference type="GO" id="GO:0008206">
    <property type="term" value="P:bile acid metabolic process"/>
    <property type="evidence" value="ECO:0007669"/>
    <property type="project" value="UniProtKB-ARBA"/>
</dbReference>
<gene>
    <name evidence="3" type="ORF">NSA23_09740</name>
</gene>
<reference evidence="3" key="1">
    <citation type="submission" date="2022-07" db="EMBL/GenBank/DDBJ databases">
        <title>Enhanced cultured diversity of the mouse gut microbiota enables custom-made synthetic communities.</title>
        <authorList>
            <person name="Afrizal A."/>
        </authorList>
    </citation>
    <scope>NUCLEOTIDE SEQUENCE</scope>
    <source>
        <strain evidence="3">DSM 29482</strain>
    </source>
</reference>
<dbReference type="Proteomes" id="UP001142078">
    <property type="component" value="Unassembled WGS sequence"/>
</dbReference>
<dbReference type="EMBL" id="JANJZL010000005">
    <property type="protein sequence ID" value="MCR2044394.1"/>
    <property type="molecule type" value="Genomic_DNA"/>
</dbReference>
<dbReference type="OrthoDB" id="9803333at2"/>
<evidence type="ECO:0000313" key="4">
    <source>
        <dbReference type="Proteomes" id="UP001142078"/>
    </source>
</evidence>
<dbReference type="Gene3D" id="3.40.50.720">
    <property type="entry name" value="NAD(P)-binding Rossmann-like Domain"/>
    <property type="match status" value="1"/>
</dbReference>
<dbReference type="RefSeq" id="WP_042679081.1">
    <property type="nucleotide sequence ID" value="NZ_CABKTM010000011.1"/>
</dbReference>
<dbReference type="FunFam" id="3.40.50.720:FF:000084">
    <property type="entry name" value="Short-chain dehydrogenase reductase"/>
    <property type="match status" value="1"/>
</dbReference>
<dbReference type="InterPro" id="IPR050259">
    <property type="entry name" value="SDR"/>
</dbReference>
<dbReference type="GO" id="GO:0003858">
    <property type="term" value="F:3-hydroxybutyrate dehydrogenase activity"/>
    <property type="evidence" value="ECO:0007669"/>
    <property type="project" value="InterPro"/>
</dbReference>
<dbReference type="NCBIfam" id="TIGR01963">
    <property type="entry name" value="PHB_DH"/>
    <property type="match status" value="1"/>
</dbReference>
<evidence type="ECO:0000313" key="3">
    <source>
        <dbReference type="EMBL" id="MCR2044394.1"/>
    </source>
</evidence>
<comment type="caution">
    <text evidence="3">The sequence shown here is derived from an EMBL/GenBank/DDBJ whole genome shotgun (WGS) entry which is preliminary data.</text>
</comment>
<dbReference type="PRINTS" id="PR00080">
    <property type="entry name" value="SDRFAMILY"/>
</dbReference>
<dbReference type="Pfam" id="PF13561">
    <property type="entry name" value="adh_short_C2"/>
    <property type="match status" value="1"/>
</dbReference>
<dbReference type="PROSITE" id="PS00061">
    <property type="entry name" value="ADH_SHORT"/>
    <property type="match status" value="1"/>
</dbReference>
<evidence type="ECO:0000256" key="2">
    <source>
        <dbReference type="ARBA" id="ARBA00023002"/>
    </source>
</evidence>
<dbReference type="PANTHER" id="PTHR42879">
    <property type="entry name" value="3-OXOACYL-(ACYL-CARRIER-PROTEIN) REDUCTASE"/>
    <property type="match status" value="1"/>
</dbReference>
<sequence length="253" mass="27597">MLKNKVCIVTGSASGIGLAVAEAFSKDGGNVVMADINEKKLKTESERIGADYFKTDLSTREGCKKLVDYTIDKFSKVDILVNNAGIQHVSPIEEFPEDKWDFMMSLMLTAPFLLTKYAWSYMKKQKWGRVININSIHGLRASEFKVAYVSAKHGISGLTKTAALEGGPYGITVNSICPAYVKTPLVENQIDDQAKTHGISKEEVVEEIMLKKAVIKKLMDPSDIGELAKFLCTDAGAHITGSMIPVDGGWTAG</sequence>
<dbReference type="InterPro" id="IPR011294">
    <property type="entry name" value="3-OHbutyrate_DH"/>
</dbReference>
<evidence type="ECO:0000256" key="1">
    <source>
        <dbReference type="ARBA" id="ARBA00006484"/>
    </source>
</evidence>
<comment type="similarity">
    <text evidence="1">Belongs to the short-chain dehydrogenases/reductases (SDR) family.</text>
</comment>